<reference evidence="2" key="1">
    <citation type="submission" date="2016-10" db="EMBL/GenBank/DDBJ databases">
        <authorList>
            <person name="Varghese N."/>
            <person name="Submissions S."/>
        </authorList>
    </citation>
    <scope>NUCLEOTIDE SEQUENCE [LARGE SCALE GENOMIC DNA]</scope>
    <source>
        <strain evidence="2">DSM 45422</strain>
    </source>
</reference>
<dbReference type="RefSeq" id="WP_139263485.1">
    <property type="nucleotide sequence ID" value="NZ_FNOT01000002.1"/>
</dbReference>
<dbReference type="Proteomes" id="UP000198921">
    <property type="component" value="Unassembled WGS sequence"/>
</dbReference>
<dbReference type="OrthoDB" id="4375572at2"/>
<protein>
    <recommendedName>
        <fullName evidence="3">Short C-terminal domain-containing protein</fullName>
    </recommendedName>
</protein>
<dbReference type="EMBL" id="FNOT01000002">
    <property type="protein sequence ID" value="SDX68198.1"/>
    <property type="molecule type" value="Genomic_DNA"/>
</dbReference>
<organism evidence="1 2">
    <name type="scientific">Geodermatophilus africanus</name>
    <dbReference type="NCBI Taxonomy" id="1137993"/>
    <lineage>
        <taxon>Bacteria</taxon>
        <taxon>Bacillati</taxon>
        <taxon>Actinomycetota</taxon>
        <taxon>Actinomycetes</taxon>
        <taxon>Geodermatophilales</taxon>
        <taxon>Geodermatophilaceae</taxon>
        <taxon>Geodermatophilus</taxon>
    </lineage>
</organism>
<proteinExistence type="predicted"/>
<accession>A0A1H3DQ39</accession>
<keyword evidence="2" id="KW-1185">Reference proteome</keyword>
<evidence type="ECO:0008006" key="3">
    <source>
        <dbReference type="Google" id="ProtNLM"/>
    </source>
</evidence>
<dbReference type="AlphaFoldDB" id="A0A1H3DQ39"/>
<evidence type="ECO:0000313" key="1">
    <source>
        <dbReference type="EMBL" id="SDX68198.1"/>
    </source>
</evidence>
<sequence>MDATGQIEAAEADGRKVAIRTSQGQAFSFAVGKAEASRAVAAITRLSSGAPDPSVDAGLDSARAASDANEAAWDAVPIAGSATKNRVNRATWRLLRAAAYDGEVPLFIITGDDGTGVLAGFTDRCMIIKAGLVTSALAGSFGGSRQTTFHYSQITGVEYNSGLMLGVLEILTASYNGTANKDPWRGITAGRNKDANNPEALSNTLPLAKVGYQNAQGHINELRRLVSTSKQVQVTVQSPASSDGGGNLASELSKLAELRQQGLLDDVEFAEAKKAVLAKFS</sequence>
<evidence type="ECO:0000313" key="2">
    <source>
        <dbReference type="Proteomes" id="UP000198921"/>
    </source>
</evidence>
<name>A0A1H3DQ39_9ACTN</name>
<gene>
    <name evidence="1" type="ORF">SAMN05660209_01070</name>
</gene>
<dbReference type="STRING" id="1137993.SAMN05660209_01070"/>